<sequence>MQTLTQRLDAHRQALLSTPFPGFGHALKKHYGFDPSYIPLNNGSFGACPNYVLSHYLDFLVEAERRPDTFLRIQYKPLLTQARREVAELVGCHVDDLVLVNNATSGVNAVMRGLNGTWKENDAILVYETVYGACGKTAQYIIDSNPQAKLQLVKVGLTYPITHDEVVEKTKAAISKAEQQGLKIRIGIVDAISSIPGVIVPWQRIVSLFRTHSILSLVDAAHAVGQIPLNLKQADPDFFISNCHKWLSAHRGVAFLYTPKRNQHLCLAIPTSHDYLSPNLPHPTGPALIPTDAPTNYIATWEWTGTQDLSNYLTIPAALEFRRWMGGETAIMKYNFELARKAGLIVSSILGKHSQVMEVQSDLEEDRLTAAMVNVSIPISIGPQQEGNELAFLAAKLQTRLTNENDTFVMFYVHAGKIWIRLSAQVWLEEKDFVWVAERIRDLVLEEELAIKASV</sequence>
<protein>
    <submittedName>
        <fullName evidence="3">Related to isopenicillin N epimerase</fullName>
    </submittedName>
</protein>
<dbReference type="OrthoDB" id="5978656at2759"/>
<evidence type="ECO:0000313" key="3">
    <source>
        <dbReference type="EMBL" id="SPO28808.1"/>
    </source>
</evidence>
<evidence type="ECO:0000313" key="4">
    <source>
        <dbReference type="Proteomes" id="UP000324022"/>
    </source>
</evidence>
<dbReference type="Gene3D" id="3.40.640.10">
    <property type="entry name" value="Type I PLP-dependent aspartate aminotransferase-like (Major domain)"/>
    <property type="match status" value="1"/>
</dbReference>
<dbReference type="PANTHER" id="PTHR43092:SF2">
    <property type="entry name" value="HERCYNYLCYSTEINE SULFOXIDE LYASE"/>
    <property type="match status" value="1"/>
</dbReference>
<dbReference type="PANTHER" id="PTHR43092">
    <property type="entry name" value="L-CYSTEINE DESULFHYDRASE"/>
    <property type="match status" value="1"/>
</dbReference>
<dbReference type="SUPFAM" id="SSF53383">
    <property type="entry name" value="PLP-dependent transferases"/>
    <property type="match status" value="1"/>
</dbReference>
<dbReference type="Pfam" id="PF00266">
    <property type="entry name" value="Aminotran_5"/>
    <property type="match status" value="1"/>
</dbReference>
<dbReference type="InterPro" id="IPR015424">
    <property type="entry name" value="PyrdxlP-dep_Trfase"/>
</dbReference>
<dbReference type="InterPro" id="IPR015421">
    <property type="entry name" value="PyrdxlP-dep_Trfase_major"/>
</dbReference>
<proteinExistence type="predicted"/>
<dbReference type="InterPro" id="IPR000192">
    <property type="entry name" value="Aminotrans_V_dom"/>
</dbReference>
<gene>
    <name evidence="3" type="ORF">UTRI_05121_B</name>
</gene>
<keyword evidence="4" id="KW-1185">Reference proteome</keyword>
<keyword evidence="1" id="KW-0663">Pyridoxal phosphate</keyword>
<dbReference type="EMBL" id="OOIN01000025">
    <property type="protein sequence ID" value="SPO28808.1"/>
    <property type="molecule type" value="Genomic_DNA"/>
</dbReference>
<dbReference type="Proteomes" id="UP000324022">
    <property type="component" value="Unassembled WGS sequence"/>
</dbReference>
<feature type="domain" description="Aminotransferase class V" evidence="2">
    <location>
        <begin position="74"/>
        <end position="261"/>
    </location>
</feature>
<dbReference type="AlphaFoldDB" id="A0A5C3EEC5"/>
<organism evidence="3 4">
    <name type="scientific">Ustilago trichophora</name>
    <dbReference type="NCBI Taxonomy" id="86804"/>
    <lineage>
        <taxon>Eukaryota</taxon>
        <taxon>Fungi</taxon>
        <taxon>Dikarya</taxon>
        <taxon>Basidiomycota</taxon>
        <taxon>Ustilaginomycotina</taxon>
        <taxon>Ustilaginomycetes</taxon>
        <taxon>Ustilaginales</taxon>
        <taxon>Ustilaginaceae</taxon>
        <taxon>Ustilago</taxon>
    </lineage>
</organism>
<evidence type="ECO:0000259" key="2">
    <source>
        <dbReference type="Pfam" id="PF00266"/>
    </source>
</evidence>
<reference evidence="3 4" key="1">
    <citation type="submission" date="2018-03" db="EMBL/GenBank/DDBJ databases">
        <authorList>
            <person name="Guldener U."/>
        </authorList>
    </citation>
    <scope>NUCLEOTIDE SEQUENCE [LARGE SCALE GENOMIC DNA]</scope>
    <source>
        <strain evidence="3 4">NBRC100155</strain>
    </source>
</reference>
<name>A0A5C3EEC5_9BASI</name>
<accession>A0A5C3EEC5</accession>
<evidence type="ECO:0000256" key="1">
    <source>
        <dbReference type="ARBA" id="ARBA00022898"/>
    </source>
</evidence>